<sequence>MAEQKDEQFHDVVISRSVKVVARDGVKLSVDIYRPAKDGEPLPGPFPAVMTRSPYDTRSGKGPSGQAGNGEYFAKRGYLYAVQDSRGRYESEGDFVLLDQDGEDGYDVIEWLATRPYCNGMIGTQGSSLRAWNQNATALLRPPHLKAMWINQGGSNGLKTALRHHGALELRWLAWAVTNGIHAQEAHADPAIQTAMVRNAEKMYDWFRRLPWSEGNSPLSPLPKWEKWALDLYRNADDGPFWQNPSRNFEPYRDQSADVPTVYAGAWYDSYARSSIENYLAMEPRASHQYLLMGGGVHGGPNFDNRMIGQVDLGEGAPIKGNLSKDRKYMMLRFFDRFLKGDETAWVDQPKIRYFRMGGDGSRNAAGQLVHGGHWTVDTQWPPSGVEEQDWFLHGDLSLSSAEPAAAAASRFLYDPEDPMPTVAGNVSSMTQNLPPFPRMMRTGDPISLRQSIVLQGAADQVTHAGMFAEPPYGDLAEREDVLVFTTAPFETETEVTGSPEVEIFLSSDAPDTDIYCMLQDIYPSSETWPEGYRMNLCDSLFRVRYRESYAAPVMMQEGEVVRIRFTLYPTSNAFQPGHRLRLLISSSSFPRFDPNPNTGEPIGRHTHTRKAVNLIHHDPQHRSRLILPIKREG</sequence>
<evidence type="ECO:0000256" key="1">
    <source>
        <dbReference type="ARBA" id="ARBA00022801"/>
    </source>
</evidence>
<dbReference type="InterPro" id="IPR000383">
    <property type="entry name" value="Xaa-Pro-like_dom"/>
</dbReference>
<dbReference type="InterPro" id="IPR008979">
    <property type="entry name" value="Galactose-bd-like_sf"/>
</dbReference>
<dbReference type="GO" id="GO:0008239">
    <property type="term" value="F:dipeptidyl-peptidase activity"/>
    <property type="evidence" value="ECO:0007669"/>
    <property type="project" value="InterPro"/>
</dbReference>
<name>A0A8J6U043_9HYPH</name>
<evidence type="ECO:0000313" key="3">
    <source>
        <dbReference type="EMBL" id="MBD0415076.1"/>
    </source>
</evidence>
<dbReference type="NCBIfam" id="TIGR00976">
    <property type="entry name" value="CocE_NonD"/>
    <property type="match status" value="2"/>
</dbReference>
<evidence type="ECO:0000259" key="2">
    <source>
        <dbReference type="SMART" id="SM00939"/>
    </source>
</evidence>
<dbReference type="Pfam" id="PF02129">
    <property type="entry name" value="Peptidase_S15"/>
    <property type="match status" value="1"/>
</dbReference>
<dbReference type="InterPro" id="IPR005674">
    <property type="entry name" value="CocE/Ser_esterase"/>
</dbReference>
<feature type="domain" description="Xaa-Pro dipeptidyl-peptidase C-terminal" evidence="2">
    <location>
        <begin position="332"/>
        <end position="627"/>
    </location>
</feature>
<keyword evidence="1 3" id="KW-0378">Hydrolase</keyword>
<dbReference type="Gene3D" id="3.40.50.1820">
    <property type="entry name" value="alpha/beta hydrolase"/>
    <property type="match status" value="1"/>
</dbReference>
<dbReference type="RefSeq" id="WP_188164527.1">
    <property type="nucleotide sequence ID" value="NZ_JACVVX010000003.1"/>
</dbReference>
<dbReference type="SUPFAM" id="SSF49785">
    <property type="entry name" value="Galactose-binding domain-like"/>
    <property type="match status" value="1"/>
</dbReference>
<comment type="caution">
    <text evidence="3">The sequence shown here is derived from an EMBL/GenBank/DDBJ whole genome shotgun (WGS) entry which is preliminary data.</text>
</comment>
<dbReference type="Proteomes" id="UP000643405">
    <property type="component" value="Unassembled WGS sequence"/>
</dbReference>
<accession>A0A8J6U043</accession>
<reference evidence="3" key="1">
    <citation type="submission" date="2020-09" db="EMBL/GenBank/DDBJ databases">
        <title>Genome seq and assembly of Tianweitania sp.</title>
        <authorList>
            <person name="Chhetri G."/>
        </authorList>
    </citation>
    <scope>NUCLEOTIDE SEQUENCE</scope>
    <source>
        <strain evidence="3">Rool2</strain>
    </source>
</reference>
<dbReference type="Gene3D" id="1.10.3020.10">
    <property type="entry name" value="alpha-amino acid ester hydrolase ( Helical cap domain)"/>
    <property type="match status" value="1"/>
</dbReference>
<evidence type="ECO:0000313" key="4">
    <source>
        <dbReference type="Proteomes" id="UP000643405"/>
    </source>
</evidence>
<dbReference type="SMART" id="SM00939">
    <property type="entry name" value="PepX_C"/>
    <property type="match status" value="1"/>
</dbReference>
<protein>
    <submittedName>
        <fullName evidence="3">CocE/NonD family hydrolase</fullName>
    </submittedName>
</protein>
<gene>
    <name evidence="3" type="ORF">ICI42_10460</name>
</gene>
<dbReference type="Pfam" id="PF08530">
    <property type="entry name" value="PepX_C"/>
    <property type="match status" value="1"/>
</dbReference>
<dbReference type="SUPFAM" id="SSF53474">
    <property type="entry name" value="alpha/beta-Hydrolases"/>
    <property type="match status" value="1"/>
</dbReference>
<dbReference type="AlphaFoldDB" id="A0A8J6U043"/>
<dbReference type="InterPro" id="IPR029058">
    <property type="entry name" value="AB_hydrolase_fold"/>
</dbReference>
<dbReference type="Gene3D" id="2.60.120.260">
    <property type="entry name" value="Galactose-binding domain-like"/>
    <property type="match status" value="1"/>
</dbReference>
<dbReference type="InterPro" id="IPR013736">
    <property type="entry name" value="Xaa-Pro_dipept_C"/>
</dbReference>
<proteinExistence type="predicted"/>
<dbReference type="EMBL" id="JACVVX010000003">
    <property type="protein sequence ID" value="MBD0415076.1"/>
    <property type="molecule type" value="Genomic_DNA"/>
</dbReference>
<keyword evidence="4" id="KW-1185">Reference proteome</keyword>
<organism evidence="3 4">
    <name type="scientific">Oryzicola mucosus</name>
    <dbReference type="NCBI Taxonomy" id="2767425"/>
    <lineage>
        <taxon>Bacteria</taxon>
        <taxon>Pseudomonadati</taxon>
        <taxon>Pseudomonadota</taxon>
        <taxon>Alphaproteobacteria</taxon>
        <taxon>Hyphomicrobiales</taxon>
        <taxon>Phyllobacteriaceae</taxon>
        <taxon>Oryzicola</taxon>
    </lineage>
</organism>